<protein>
    <recommendedName>
        <fullName evidence="5">PQQ enzyme repeat</fullName>
    </recommendedName>
</protein>
<dbReference type="SUPFAM" id="SSF50998">
    <property type="entry name" value="Quinoprotein alcohol dehydrogenase-like"/>
    <property type="match status" value="1"/>
</dbReference>
<feature type="compositionally biased region" description="Low complexity" evidence="1">
    <location>
        <begin position="323"/>
        <end position="345"/>
    </location>
</feature>
<dbReference type="EMBL" id="LR134476">
    <property type="protein sequence ID" value="VEI13294.1"/>
    <property type="molecule type" value="Genomic_DNA"/>
</dbReference>
<feature type="region of interest" description="Disordered" evidence="1">
    <location>
        <begin position="314"/>
        <end position="362"/>
    </location>
</feature>
<evidence type="ECO:0008006" key="5">
    <source>
        <dbReference type="Google" id="ProtNLM"/>
    </source>
</evidence>
<evidence type="ECO:0000256" key="1">
    <source>
        <dbReference type="SAM" id="MobiDB-lite"/>
    </source>
</evidence>
<feature type="signal peptide" evidence="2">
    <location>
        <begin position="1"/>
        <end position="27"/>
    </location>
</feature>
<feature type="compositionally biased region" description="Acidic residues" evidence="1">
    <location>
        <begin position="346"/>
        <end position="357"/>
    </location>
</feature>
<dbReference type="RefSeq" id="WP_126416425.1">
    <property type="nucleotide sequence ID" value="NZ_LR134476.1"/>
</dbReference>
<evidence type="ECO:0000256" key="2">
    <source>
        <dbReference type="SAM" id="SignalP"/>
    </source>
</evidence>
<feature type="region of interest" description="Disordered" evidence="1">
    <location>
        <begin position="24"/>
        <end position="58"/>
    </location>
</feature>
<dbReference type="KEGG" id="tbw:NCTC13354_01006"/>
<proteinExistence type="predicted"/>
<dbReference type="PROSITE" id="PS51257">
    <property type="entry name" value="PROKAR_LIPOPROTEIN"/>
    <property type="match status" value="1"/>
</dbReference>
<feature type="compositionally biased region" description="Low complexity" evidence="1">
    <location>
        <begin position="24"/>
        <end position="46"/>
    </location>
</feature>
<dbReference type="AlphaFoldDB" id="A0A3S4X5T7"/>
<reference evidence="3 4" key="1">
    <citation type="submission" date="2018-12" db="EMBL/GenBank/DDBJ databases">
        <authorList>
            <consortium name="Pathogen Informatics"/>
        </authorList>
    </citation>
    <scope>NUCLEOTIDE SEQUENCE [LARGE SCALE GENOMIC DNA]</scope>
    <source>
        <strain evidence="3 4">NCTC13354</strain>
    </source>
</reference>
<dbReference type="Proteomes" id="UP000269542">
    <property type="component" value="Chromosome"/>
</dbReference>
<keyword evidence="4" id="KW-1185">Reference proteome</keyword>
<keyword evidence="2" id="KW-0732">Signal</keyword>
<sequence>MRKQAALAAAAVSVVLAGCSSSITEPAAPATPMTPSPRATASEAPATPTPAPARNPYETGAERGWAIEPSAEPTAVVFDRQSRTAIAVVQGHAGTTLEAFNITSSGRTAPAWTYDVADGGLVGAIDAASGRVYVQVGAKPDDLVVLNARTGAEQTRWTRAHVLDPDVPALVGAYDTGGGIAKLSRDSILTAIINDAGEAINDERLFMFDSSSDELTIGHNIVNTNLRSRAGNAFVTFPELSVVSGEECWTVSDGIVCIAADSGKHTVAEYDPRGGTLKVHDVDAGAAALTYQPVAFDADVTASELAEALADKVGESGGETADGETAGEAADGGEATGDGEATGEAAGEENAEPDGEPAGDAPAERIPAILHDGTWVTDLPQASEGAEVVPIERGAPFVLVGKQLVNAAVGEVLTVDGSPAEQSAFLVGSGHSFDMFFEWDGAALHYLEPVG</sequence>
<evidence type="ECO:0000313" key="3">
    <source>
        <dbReference type="EMBL" id="VEI13294.1"/>
    </source>
</evidence>
<dbReference type="OrthoDB" id="3268843at2"/>
<feature type="chain" id="PRO_5038334287" description="PQQ enzyme repeat" evidence="2">
    <location>
        <begin position="28"/>
        <end position="451"/>
    </location>
</feature>
<evidence type="ECO:0000313" key="4">
    <source>
        <dbReference type="Proteomes" id="UP000269542"/>
    </source>
</evidence>
<gene>
    <name evidence="3" type="ORF">NCTC13354_01006</name>
</gene>
<organism evidence="3 4">
    <name type="scientific">Trueperella bialowiezensis</name>
    <dbReference type="NCBI Taxonomy" id="312285"/>
    <lineage>
        <taxon>Bacteria</taxon>
        <taxon>Bacillati</taxon>
        <taxon>Actinomycetota</taxon>
        <taxon>Actinomycetes</taxon>
        <taxon>Actinomycetales</taxon>
        <taxon>Actinomycetaceae</taxon>
        <taxon>Trueperella</taxon>
    </lineage>
</organism>
<accession>A0A3S4X5T7</accession>
<name>A0A3S4X5T7_9ACTO</name>
<dbReference type="InterPro" id="IPR011047">
    <property type="entry name" value="Quinoprotein_ADH-like_sf"/>
</dbReference>